<keyword evidence="2" id="KW-1185">Reference proteome</keyword>
<organism evidence="1 2">
    <name type="scientific">Salininema proteolyticum</name>
    <dbReference type="NCBI Taxonomy" id="1607685"/>
    <lineage>
        <taxon>Bacteria</taxon>
        <taxon>Bacillati</taxon>
        <taxon>Actinomycetota</taxon>
        <taxon>Actinomycetes</taxon>
        <taxon>Glycomycetales</taxon>
        <taxon>Glycomycetaceae</taxon>
        <taxon>Salininema</taxon>
    </lineage>
</organism>
<gene>
    <name evidence="1" type="ORF">ACFPET_18430</name>
</gene>
<keyword evidence="1" id="KW-0378">Hydrolase</keyword>
<accession>A0ABV8U2F0</accession>
<dbReference type="Gene3D" id="3.10.129.10">
    <property type="entry name" value="Hotdog Thioesterase"/>
    <property type="match status" value="1"/>
</dbReference>
<evidence type="ECO:0000313" key="2">
    <source>
        <dbReference type="Proteomes" id="UP001595823"/>
    </source>
</evidence>
<evidence type="ECO:0000313" key="1">
    <source>
        <dbReference type="EMBL" id="MFC4337182.1"/>
    </source>
</evidence>
<dbReference type="Proteomes" id="UP001595823">
    <property type="component" value="Unassembled WGS sequence"/>
</dbReference>
<dbReference type="GO" id="GO:0016787">
    <property type="term" value="F:hydrolase activity"/>
    <property type="evidence" value="ECO:0007669"/>
    <property type="project" value="UniProtKB-KW"/>
</dbReference>
<protein>
    <submittedName>
        <fullName evidence="1">Acyl-CoA thioesterase</fullName>
        <ecNumber evidence="1">3.1.2.-</ecNumber>
    </submittedName>
</protein>
<sequence length="176" mass="20153">MNLYLRMLWLMLRSKSRGRLGVWDTARTPFRVAPTDLDVLRHMNNGKYLTLMDLGRVDLMVRSGFAKKVSAAGWYPVVAAQTISYRRSLKLWQRFELYSRVLGVDEKSTYLEQTFCVGETVYAKAVVRARFLKKSGGTVSQEELEELIGGVPESVRLPDWVRDWSENASVRSTAQV</sequence>
<name>A0ABV8U2F0_9ACTN</name>
<dbReference type="InterPro" id="IPR051490">
    <property type="entry name" value="THEM6_lcsJ_thioesterase"/>
</dbReference>
<dbReference type="PANTHER" id="PTHR12475">
    <property type="match status" value="1"/>
</dbReference>
<dbReference type="EMBL" id="JBHSDK010000028">
    <property type="protein sequence ID" value="MFC4337182.1"/>
    <property type="molecule type" value="Genomic_DNA"/>
</dbReference>
<proteinExistence type="predicted"/>
<dbReference type="Pfam" id="PF13279">
    <property type="entry name" value="4HBT_2"/>
    <property type="match status" value="1"/>
</dbReference>
<reference evidence="2" key="1">
    <citation type="journal article" date="2019" name="Int. J. Syst. Evol. Microbiol.">
        <title>The Global Catalogue of Microorganisms (GCM) 10K type strain sequencing project: providing services to taxonomists for standard genome sequencing and annotation.</title>
        <authorList>
            <consortium name="The Broad Institute Genomics Platform"/>
            <consortium name="The Broad Institute Genome Sequencing Center for Infectious Disease"/>
            <person name="Wu L."/>
            <person name="Ma J."/>
        </authorList>
    </citation>
    <scope>NUCLEOTIDE SEQUENCE [LARGE SCALE GENOMIC DNA]</scope>
    <source>
        <strain evidence="2">IBRC-M 10908</strain>
    </source>
</reference>
<dbReference type="RefSeq" id="WP_380623891.1">
    <property type="nucleotide sequence ID" value="NZ_JBHSDK010000028.1"/>
</dbReference>
<comment type="caution">
    <text evidence="1">The sequence shown here is derived from an EMBL/GenBank/DDBJ whole genome shotgun (WGS) entry which is preliminary data.</text>
</comment>
<dbReference type="InterPro" id="IPR029069">
    <property type="entry name" value="HotDog_dom_sf"/>
</dbReference>
<dbReference type="CDD" id="cd00586">
    <property type="entry name" value="4HBT"/>
    <property type="match status" value="1"/>
</dbReference>
<dbReference type="SUPFAM" id="SSF54637">
    <property type="entry name" value="Thioesterase/thiol ester dehydrase-isomerase"/>
    <property type="match status" value="1"/>
</dbReference>
<dbReference type="PANTHER" id="PTHR12475:SF4">
    <property type="entry name" value="PROTEIN THEM6"/>
    <property type="match status" value="1"/>
</dbReference>
<dbReference type="EC" id="3.1.2.-" evidence="1"/>